<feature type="compositionally biased region" description="Polar residues" evidence="1">
    <location>
        <begin position="567"/>
        <end position="588"/>
    </location>
</feature>
<protein>
    <recommendedName>
        <fullName evidence="2">C2H2-type domain-containing protein</fullName>
    </recommendedName>
</protein>
<feature type="domain" description="C2H2-type" evidence="2">
    <location>
        <begin position="936"/>
        <end position="959"/>
    </location>
</feature>
<evidence type="ECO:0000313" key="4">
    <source>
        <dbReference type="Proteomes" id="UP001642405"/>
    </source>
</evidence>
<feature type="region of interest" description="Disordered" evidence="1">
    <location>
        <begin position="525"/>
        <end position="588"/>
    </location>
</feature>
<reference evidence="3 4" key="1">
    <citation type="submission" date="2024-01" db="EMBL/GenBank/DDBJ databases">
        <authorList>
            <person name="Allen C."/>
            <person name="Tagirdzhanova G."/>
        </authorList>
    </citation>
    <scope>NUCLEOTIDE SEQUENCE [LARGE SCALE GENOMIC DNA]</scope>
</reference>
<dbReference type="Proteomes" id="UP001642405">
    <property type="component" value="Unassembled WGS sequence"/>
</dbReference>
<feature type="region of interest" description="Disordered" evidence="1">
    <location>
        <begin position="17"/>
        <end position="40"/>
    </location>
</feature>
<evidence type="ECO:0000313" key="3">
    <source>
        <dbReference type="EMBL" id="CAK7236994.1"/>
    </source>
</evidence>
<feature type="region of interest" description="Disordered" evidence="1">
    <location>
        <begin position="367"/>
        <end position="388"/>
    </location>
</feature>
<feature type="compositionally biased region" description="Polar residues" evidence="1">
    <location>
        <begin position="22"/>
        <end position="31"/>
    </location>
</feature>
<feature type="compositionally biased region" description="Low complexity" evidence="1">
    <location>
        <begin position="622"/>
        <end position="640"/>
    </location>
</feature>
<feature type="domain" description="C2H2-type" evidence="2">
    <location>
        <begin position="1001"/>
        <end position="1021"/>
    </location>
</feature>
<dbReference type="PANTHER" id="PTHR35391:SF3">
    <property type="entry name" value="FINGER DOMAIN PROTEIN, PUTATIVE (AFU_ORTHOLOGUE AFUA_8G04300)-RELATED"/>
    <property type="match status" value="1"/>
</dbReference>
<dbReference type="Pfam" id="PF26082">
    <property type="entry name" value="zf-C2H2_AcuF"/>
    <property type="match status" value="1"/>
</dbReference>
<feature type="region of interest" description="Disordered" evidence="1">
    <location>
        <begin position="253"/>
        <end position="294"/>
    </location>
</feature>
<sequence>MSSYPFPDLPSEFAELADDIDNQQQPGTPTGASFLFSPPMLHHAASSPSLNNADTPAESVALSIHYQSSDYSEFDVDTAGDDSYYNTIFGTTGGNGPSFLGDDTSAFNSFDAAAAAAELVASNNALTYTTPEPVFNDTKAYPISPDQTPSLNAPASPANAAAAAAATAASSSSSSAAAALAQKNVARNIATVPGFNGFDGFDHFVGFDGLVSPQQLTKVPTSTTTTTATTATTATTGSAPQLQAFVSDAATQLTPDTTSSGGSLGNNNDRISLSTEGGATATTAPPMSKQNPHVTVSLWGKDSALHDESYLSSSEIKTECAGSNAGDASSRRGIDPSSRSSVEVLTSINDDAEARKVEKQNAAVSQWLDSAGGGDPDIPGPPNGQETAFEGVSARDVDLGGDTKNVEQAGRTYFTGNGGPLTATDYEIMLKSSVWENSPSVLPIAQGSARHQPETSQAAIERFERMYHDNASIVSRAATWGTRRRSLPSIADIEGVTSGNFLKKLAISRNEPTRRPSILDNLRTLVRKPSTSQQLKRSRGIPDDDASSYFADRSISAAEEGRRDSTKSTGTLGLPPRTQSWGKNKQPMPSINTALVSMGSNMASIGTTHTRNGSISRPHAGSVSLSPPLTSPKSPLLKVSNSLRRPRSKSDTKGTLDNSQSNLVRMLKKTGGPPVASLATANATPMFPSPTAGVPASSLPATSPVPAPIQIPATRVAVVDPDDEDDEDDEALDDGDLKADSDELIDKITPDFAGFKELVLGLNPMLAGVNTYLVDRIAHQQIVRYKSLLNSRIKHLNQVKGQLCNSGALCIAQGGAAVVLDSKGAPRNIDPESATYDGEDVDDISSPLDGAINAESFPKYIPMPPTTTLPAEFECQLCFTNKRFQKPSDWTKHVHEDVQPFTCTWDRCRDPKIFKRKADWVRHENEGHRHLEWWTCDVEECRHTCYRRDNFLQHLVREHKFNEPKHKTKAAIKKSGAPDPTWQRVEQCHAETTARPQDEPCRFCAKTFPTWKKLTVHLAKHMEHISLPLLRLVDRKEVEADTLISPVQDPPPRTFAPTTTYPATAEAHHGMMADVSPTNMMAGQAPNAGLHHLGQPLGYGQPGAQDPNAFMYAGVAAQVQYQQPAYYGQPQFAGPGVLPPHMQSLDAAAMDMQSGFASAQSYPGHLPVTNGGYLGATGNQYITDPVSMVDTSGFSTFATANALGLQAPMTGGGQLQYDAPIDPSVGSAGEHFTPQGSVSPFHHSPHQPQGQFYGQ</sequence>
<feature type="region of interest" description="Disordered" evidence="1">
    <location>
        <begin position="1222"/>
        <end position="1255"/>
    </location>
</feature>
<feature type="region of interest" description="Disordered" evidence="1">
    <location>
        <begin position="603"/>
        <end position="661"/>
    </location>
</feature>
<gene>
    <name evidence="3" type="ORF">SCUCBS95973_009796</name>
</gene>
<comment type="caution">
    <text evidence="3">The sequence shown here is derived from an EMBL/GenBank/DDBJ whole genome shotgun (WGS) entry which is preliminary data.</text>
</comment>
<dbReference type="InterPro" id="IPR058925">
    <property type="entry name" value="zf-C2H2_AcuF"/>
</dbReference>
<dbReference type="InterPro" id="IPR013087">
    <property type="entry name" value="Znf_C2H2_type"/>
</dbReference>
<dbReference type="EMBL" id="CAWUHB010000131">
    <property type="protein sequence ID" value="CAK7236994.1"/>
    <property type="molecule type" value="Genomic_DNA"/>
</dbReference>
<proteinExistence type="predicted"/>
<dbReference type="PANTHER" id="PTHR35391">
    <property type="entry name" value="C2H2-TYPE DOMAIN-CONTAINING PROTEIN-RELATED"/>
    <property type="match status" value="1"/>
</dbReference>
<feature type="region of interest" description="Disordered" evidence="1">
    <location>
        <begin position="314"/>
        <end position="341"/>
    </location>
</feature>
<evidence type="ECO:0000256" key="1">
    <source>
        <dbReference type="SAM" id="MobiDB-lite"/>
    </source>
</evidence>
<evidence type="ECO:0000259" key="2">
    <source>
        <dbReference type="PROSITE" id="PS00028"/>
    </source>
</evidence>
<feature type="compositionally biased region" description="Polar residues" evidence="1">
    <location>
        <begin position="603"/>
        <end position="615"/>
    </location>
</feature>
<keyword evidence="4" id="KW-1185">Reference proteome</keyword>
<dbReference type="SMART" id="SM00355">
    <property type="entry name" value="ZnF_C2H2"/>
    <property type="match status" value="3"/>
</dbReference>
<organism evidence="3 4">
    <name type="scientific">Sporothrix curviconia</name>
    <dbReference type="NCBI Taxonomy" id="1260050"/>
    <lineage>
        <taxon>Eukaryota</taxon>
        <taxon>Fungi</taxon>
        <taxon>Dikarya</taxon>
        <taxon>Ascomycota</taxon>
        <taxon>Pezizomycotina</taxon>
        <taxon>Sordariomycetes</taxon>
        <taxon>Sordariomycetidae</taxon>
        <taxon>Ophiostomatales</taxon>
        <taxon>Ophiostomataceae</taxon>
        <taxon>Sporothrix</taxon>
    </lineage>
</organism>
<accession>A0ABP0CXX6</accession>
<feature type="compositionally biased region" description="Polar residues" evidence="1">
    <location>
        <begin position="1246"/>
        <end position="1255"/>
    </location>
</feature>
<feature type="compositionally biased region" description="Polar residues" evidence="1">
    <location>
        <begin position="253"/>
        <end position="277"/>
    </location>
</feature>
<dbReference type="PROSITE" id="PS00028">
    <property type="entry name" value="ZINC_FINGER_C2H2_1"/>
    <property type="match status" value="2"/>
</dbReference>
<name>A0ABP0CXX6_9PEZI</name>